<comment type="caution">
    <text evidence="2">The sequence shown here is derived from an EMBL/GenBank/DDBJ whole genome shotgun (WGS) entry which is preliminary data.</text>
</comment>
<dbReference type="EMBL" id="CAAALY010264694">
    <property type="protein sequence ID" value="VEL40390.1"/>
    <property type="molecule type" value="Genomic_DNA"/>
</dbReference>
<protein>
    <submittedName>
        <fullName evidence="2">Uncharacterized protein</fullName>
    </submittedName>
</protein>
<proteinExistence type="predicted"/>
<accession>A0A448XMQ5</accession>
<dbReference type="Proteomes" id="UP000784294">
    <property type="component" value="Unassembled WGS sequence"/>
</dbReference>
<name>A0A448XMQ5_9PLAT</name>
<evidence type="ECO:0000313" key="3">
    <source>
        <dbReference type="Proteomes" id="UP000784294"/>
    </source>
</evidence>
<evidence type="ECO:0000256" key="1">
    <source>
        <dbReference type="SAM" id="MobiDB-lite"/>
    </source>
</evidence>
<feature type="region of interest" description="Disordered" evidence="1">
    <location>
        <begin position="22"/>
        <end position="51"/>
    </location>
</feature>
<dbReference type="AlphaFoldDB" id="A0A448XMQ5"/>
<feature type="compositionally biased region" description="Basic and acidic residues" evidence="1">
    <location>
        <begin position="27"/>
        <end position="42"/>
    </location>
</feature>
<gene>
    <name evidence="2" type="ORF">PXEA_LOCUS33830</name>
</gene>
<keyword evidence="3" id="KW-1185">Reference proteome</keyword>
<evidence type="ECO:0000313" key="2">
    <source>
        <dbReference type="EMBL" id="VEL40390.1"/>
    </source>
</evidence>
<organism evidence="2 3">
    <name type="scientific">Protopolystoma xenopodis</name>
    <dbReference type="NCBI Taxonomy" id="117903"/>
    <lineage>
        <taxon>Eukaryota</taxon>
        <taxon>Metazoa</taxon>
        <taxon>Spiralia</taxon>
        <taxon>Lophotrochozoa</taxon>
        <taxon>Platyhelminthes</taxon>
        <taxon>Monogenea</taxon>
        <taxon>Polyopisthocotylea</taxon>
        <taxon>Polystomatidea</taxon>
        <taxon>Polystomatidae</taxon>
        <taxon>Protopolystoma</taxon>
    </lineage>
</organism>
<sequence length="86" mass="9187">MIRQHQEEAAAASAAAALAAATEASLEAERDRERHLLHDLGDAHSSGVSGDIKFQQDLESANLGSLTPRGDAAESIKQEFLFPFIV</sequence>
<reference evidence="2" key="1">
    <citation type="submission" date="2018-11" db="EMBL/GenBank/DDBJ databases">
        <authorList>
            <consortium name="Pathogen Informatics"/>
        </authorList>
    </citation>
    <scope>NUCLEOTIDE SEQUENCE</scope>
</reference>